<dbReference type="InterPro" id="IPR036291">
    <property type="entry name" value="NAD(P)-bd_dom_sf"/>
</dbReference>
<sequence length="320" mass="35546">MDDRTRSVAAEGGVLVKVVVTGISGNLGRTVAKQLHRVAQVIGIDRRPFIGKPKDIEHVQVDLRKKKVDEVFKKHRPDAVIHMGIMHDPRMSAEDHHSFNVLGTTKVLECAAKYGVKKVVVLSSANVYGPSPDNSNFLTEESPLMAASRFPQVRDLIEVDMLAHGFFWRHPEIETVVLRPVHIVGGSIKNAPSNYLRLKRPWVMAGFDPMVQLIHTEDAGRAMVEALQPGRKGVYNVTGPGEVPLSSVFAELGHTPLAVPHLVAKPLLGALFKYRLANYPPEELDHIQFLCMVDGSRWAKESGWKPQRSMRETIRSVLGD</sequence>
<evidence type="ECO:0000313" key="3">
    <source>
        <dbReference type="Proteomes" id="UP000249061"/>
    </source>
</evidence>
<dbReference type="InterPro" id="IPR050177">
    <property type="entry name" value="Lipid_A_modif_metabolic_enz"/>
</dbReference>
<protein>
    <submittedName>
        <fullName evidence="2">NAD-dependent epimerase</fullName>
    </submittedName>
</protein>
<dbReference type="EMBL" id="QFQP01000013">
    <property type="protein sequence ID" value="PZR11970.1"/>
    <property type="molecule type" value="Genomic_DNA"/>
</dbReference>
<dbReference type="Pfam" id="PF01370">
    <property type="entry name" value="Epimerase"/>
    <property type="match status" value="1"/>
</dbReference>
<proteinExistence type="predicted"/>
<dbReference type="CDD" id="cd05240">
    <property type="entry name" value="UDP_G4E_3_SDR_e"/>
    <property type="match status" value="1"/>
</dbReference>
<dbReference type="Gene3D" id="3.40.50.720">
    <property type="entry name" value="NAD(P)-binding Rossmann-like Domain"/>
    <property type="match status" value="1"/>
</dbReference>
<evidence type="ECO:0000313" key="2">
    <source>
        <dbReference type="EMBL" id="PZR11970.1"/>
    </source>
</evidence>
<dbReference type="PANTHER" id="PTHR43245">
    <property type="entry name" value="BIFUNCTIONAL POLYMYXIN RESISTANCE PROTEIN ARNA"/>
    <property type="match status" value="1"/>
</dbReference>
<dbReference type="SUPFAM" id="SSF51735">
    <property type="entry name" value="NAD(P)-binding Rossmann-fold domains"/>
    <property type="match status" value="1"/>
</dbReference>
<dbReference type="InterPro" id="IPR001509">
    <property type="entry name" value="Epimerase_deHydtase"/>
</dbReference>
<dbReference type="AlphaFoldDB" id="A0A2W5T8Y1"/>
<gene>
    <name evidence="2" type="ORF">DI536_16735</name>
</gene>
<dbReference type="Proteomes" id="UP000249061">
    <property type="component" value="Unassembled WGS sequence"/>
</dbReference>
<feature type="domain" description="NAD-dependent epimerase/dehydratase" evidence="1">
    <location>
        <begin position="18"/>
        <end position="237"/>
    </location>
</feature>
<organism evidence="2 3">
    <name type="scientific">Archangium gephyra</name>
    <dbReference type="NCBI Taxonomy" id="48"/>
    <lineage>
        <taxon>Bacteria</taxon>
        <taxon>Pseudomonadati</taxon>
        <taxon>Myxococcota</taxon>
        <taxon>Myxococcia</taxon>
        <taxon>Myxococcales</taxon>
        <taxon>Cystobacterineae</taxon>
        <taxon>Archangiaceae</taxon>
        <taxon>Archangium</taxon>
    </lineage>
</organism>
<accession>A0A2W5T8Y1</accession>
<dbReference type="PANTHER" id="PTHR43245:SF52">
    <property type="entry name" value="NAD-DEPENDENT EPIMERASE_DEHYDRATASE"/>
    <property type="match status" value="1"/>
</dbReference>
<name>A0A2W5T8Y1_9BACT</name>
<reference evidence="2 3" key="1">
    <citation type="submission" date="2017-08" db="EMBL/GenBank/DDBJ databases">
        <title>Infants hospitalized years apart are colonized by the same room-sourced microbial strains.</title>
        <authorList>
            <person name="Brooks B."/>
            <person name="Olm M.R."/>
            <person name="Firek B.A."/>
            <person name="Baker R."/>
            <person name="Thomas B.C."/>
            <person name="Morowitz M.J."/>
            <person name="Banfield J.F."/>
        </authorList>
    </citation>
    <scope>NUCLEOTIDE SEQUENCE [LARGE SCALE GENOMIC DNA]</scope>
    <source>
        <strain evidence="2">S2_003_000_R2_14</strain>
    </source>
</reference>
<comment type="caution">
    <text evidence="2">The sequence shown here is derived from an EMBL/GenBank/DDBJ whole genome shotgun (WGS) entry which is preliminary data.</text>
</comment>
<evidence type="ECO:0000259" key="1">
    <source>
        <dbReference type="Pfam" id="PF01370"/>
    </source>
</evidence>